<dbReference type="PANTHER" id="PTHR38248:SF2">
    <property type="entry name" value="FUNK1 11"/>
    <property type="match status" value="1"/>
</dbReference>
<organism evidence="2">
    <name type="scientific">Ajellomyces dermatitidis (strain ATCC 18188 / CBS 674.68)</name>
    <name type="common">Blastomyces dermatitidis</name>
    <dbReference type="NCBI Taxonomy" id="653446"/>
    <lineage>
        <taxon>Eukaryota</taxon>
        <taxon>Fungi</taxon>
        <taxon>Dikarya</taxon>
        <taxon>Ascomycota</taxon>
        <taxon>Pezizomycotina</taxon>
        <taxon>Eurotiomycetes</taxon>
        <taxon>Eurotiomycetidae</taxon>
        <taxon>Onygenales</taxon>
        <taxon>Ajellomycetaceae</taxon>
        <taxon>Blastomyces</taxon>
    </lineage>
</organism>
<evidence type="ECO:0000313" key="2">
    <source>
        <dbReference type="EMBL" id="EGE77599.1"/>
    </source>
</evidence>
<proteinExistence type="predicted"/>
<dbReference type="EMBL" id="GG749407">
    <property type="protein sequence ID" value="EGE77599.1"/>
    <property type="molecule type" value="Genomic_DNA"/>
</dbReference>
<dbReference type="Pfam" id="PF17667">
    <property type="entry name" value="Pkinase_fungal"/>
    <property type="match status" value="1"/>
</dbReference>
<dbReference type="InterPro" id="IPR040976">
    <property type="entry name" value="Pkinase_fungal"/>
</dbReference>
<accession>F2T2B5</accession>
<gene>
    <name evidence="2" type="ORF">BDDG_00536</name>
</gene>
<reference evidence="2" key="1">
    <citation type="submission" date="2010-03" db="EMBL/GenBank/DDBJ databases">
        <title>Annotation of Blastomyces dermatitidis strain ATCC 18188.</title>
        <authorList>
            <consortium name="The Broad Institute Genome Sequencing Platform"/>
            <consortium name="Broad Institute Genome Sequencing Center for Infectious Disease."/>
            <person name="Cuomo C."/>
            <person name="Klein B."/>
            <person name="Sullivan T."/>
            <person name="Heitman J."/>
            <person name="Young S."/>
            <person name="Zeng Q."/>
            <person name="Gargeya S."/>
            <person name="Alvarado L."/>
            <person name="Berlin A.M."/>
            <person name="Chapman S.B."/>
            <person name="Chen Z."/>
            <person name="Freedman E."/>
            <person name="Gellesch M."/>
            <person name="Goldberg J."/>
            <person name="Griggs A."/>
            <person name="Gujja S."/>
            <person name="Heilman E."/>
            <person name="Heiman D."/>
            <person name="Howarth C."/>
            <person name="Mehta T."/>
            <person name="Neiman D."/>
            <person name="Pearson M."/>
            <person name="Roberts A."/>
            <person name="Saif S."/>
            <person name="Shea T."/>
            <person name="Shenoy N."/>
            <person name="Sisk P."/>
            <person name="Stolte C."/>
            <person name="Sykes S."/>
            <person name="White J."/>
            <person name="Yandava C."/>
            <person name="Haas B."/>
            <person name="Nusbaum C."/>
            <person name="Birren B."/>
        </authorList>
    </citation>
    <scope>NUCLEOTIDE SEQUENCE [LARGE SCALE GENOMIC DNA]</scope>
    <source>
        <strain evidence="2">ATCC 18188</strain>
    </source>
</reference>
<feature type="domain" description="Fungal-type protein kinase" evidence="1">
    <location>
        <begin position="1"/>
        <end position="31"/>
    </location>
</feature>
<name>F2T2B5_AJEDA</name>
<sequence length="137" mass="15686">MEFMAIEVLLNIDHTYQHDLKSFFYVLLWKCGHHGWVFVCNSKRQRILSLLTKWYTGSYEEIATAKEGVIGANRFELILAEFPCEFDCVKPLCRELRGILIPIQGNAIFTGTPTDPEILYEPVIKAFDKAIDSVIAT</sequence>
<evidence type="ECO:0000259" key="1">
    <source>
        <dbReference type="Pfam" id="PF17667"/>
    </source>
</evidence>
<dbReference type="PANTHER" id="PTHR38248">
    <property type="entry name" value="FUNK1 6"/>
    <property type="match status" value="1"/>
</dbReference>
<dbReference type="GO" id="GO:0016301">
    <property type="term" value="F:kinase activity"/>
    <property type="evidence" value="ECO:0007669"/>
    <property type="project" value="UniProtKB-KW"/>
</dbReference>
<keyword evidence="2" id="KW-0808">Transferase</keyword>
<protein>
    <submittedName>
        <fullName evidence="2">Serine/threonine-protein kinase Sgk2</fullName>
    </submittedName>
</protein>
<dbReference type="HOGENOM" id="CLU_005513_1_2_1"/>
<keyword evidence="2" id="KW-0418">Kinase</keyword>
<dbReference type="AlphaFoldDB" id="F2T2B5"/>
<dbReference type="Proteomes" id="UP000007802">
    <property type="component" value="Unassembled WGS sequence"/>
</dbReference>